<dbReference type="OrthoDB" id="5575722at2759"/>
<feature type="compositionally biased region" description="Pro residues" evidence="1">
    <location>
        <begin position="633"/>
        <end position="651"/>
    </location>
</feature>
<name>A0A8K0NJ93_9HYPO</name>
<feature type="region of interest" description="Disordered" evidence="1">
    <location>
        <begin position="1"/>
        <end position="33"/>
    </location>
</feature>
<dbReference type="Proteomes" id="UP000811619">
    <property type="component" value="Unassembled WGS sequence"/>
</dbReference>
<dbReference type="AlphaFoldDB" id="A0A8K0NJ93"/>
<feature type="compositionally biased region" description="Low complexity" evidence="1">
    <location>
        <begin position="424"/>
        <end position="433"/>
    </location>
</feature>
<accession>A0A8K0NJ93</accession>
<gene>
    <name evidence="3" type="ORF">E4U42_002905</name>
</gene>
<feature type="compositionally biased region" description="Basic and acidic residues" evidence="1">
    <location>
        <begin position="696"/>
        <end position="715"/>
    </location>
</feature>
<reference evidence="3" key="1">
    <citation type="journal article" date="2020" name="bioRxiv">
        <title>Whole genome comparisons of ergot fungi reveals the divergence and evolution of species within the genus Claviceps are the result of varying mechanisms driving genome evolution and host range expansion.</title>
        <authorList>
            <person name="Wyka S.A."/>
            <person name="Mondo S.J."/>
            <person name="Liu M."/>
            <person name="Dettman J."/>
            <person name="Nalam V."/>
            <person name="Broders K.D."/>
        </authorList>
    </citation>
    <scope>NUCLEOTIDE SEQUENCE</scope>
    <source>
        <strain evidence="3">CCC 489</strain>
    </source>
</reference>
<organism evidence="3 4">
    <name type="scientific">Claviceps africana</name>
    <dbReference type="NCBI Taxonomy" id="83212"/>
    <lineage>
        <taxon>Eukaryota</taxon>
        <taxon>Fungi</taxon>
        <taxon>Dikarya</taxon>
        <taxon>Ascomycota</taxon>
        <taxon>Pezizomycotina</taxon>
        <taxon>Sordariomycetes</taxon>
        <taxon>Hypocreomycetidae</taxon>
        <taxon>Hypocreales</taxon>
        <taxon>Clavicipitaceae</taxon>
        <taxon>Claviceps</taxon>
    </lineage>
</organism>
<evidence type="ECO:0000313" key="4">
    <source>
        <dbReference type="Proteomes" id="UP000811619"/>
    </source>
</evidence>
<sequence length="749" mass="82549">MAAVQPRPRPRMNMAPANPRPKTTAAATSNHADTGTSHAVAVAAAAAAAAAAAGPASASPLSVFLANLRLLDLDLLPDWPDITVDTFATTGVQGLKRRIQCVEWALVRLFEMWDPEETCSKLAPFFPPADQMQSVSLRAALWRALDALKKNGVLGRDSVVRKTMLDDCKGERLEEILAYFSTAVLKSIVVRRETTPAAGRHQPIAVKLAMETRGYDCDNTDLRVLNVAYRSSLRRFVEQKEQERALYRDFGDLLSIKERGVRRRMEAVRAKESGGAQEDTLSKNAKEEMRRLVRNNWSGNERWMETLMDSTCSATEAMGLLGVPFDRVWRRVQQGRLAELEEDSGGLLEQLDNRVRLQRDRLARWNTFRDTTFGQLAETGASPSKRRDARMARPNRGIDFQFSSHHGLQVGGAAPTLDTGHWQGQGQSRSSQSYEQLLRGLREDLATIKNAKSAILNVLGPSESRRRSVGGSSLGCQSTDGGETISEMSELEDEPPSEGADAEAFAAAIPVRTNRIRLDSLRHHPVKPQMRAMDVFNRSTSTLSSSSPPARDEELTIRQEDFFLPPAEELEELEPPPSPAQDSAEDILEAMDHASPSPAKHPRQRPTLSLAQRTRLSMAGTQSPFLDEEPELPPRLPPAPRNDAGPTPPSDPDARGPSEAMDLASRTRLSMAGLQQAQKKAQVERRKSLRTSRASTRKEAGYFDKGEGHGGIDHDALTRELLMEEDVEAVFKSRPKMRTSPVGSPGGGW</sequence>
<evidence type="ECO:0000259" key="2">
    <source>
        <dbReference type="Pfam" id="PF14661"/>
    </source>
</evidence>
<keyword evidence="4" id="KW-1185">Reference proteome</keyword>
<dbReference type="Pfam" id="PF14661">
    <property type="entry name" value="HAUS6_N"/>
    <property type="match status" value="1"/>
</dbReference>
<comment type="caution">
    <text evidence="3">The sequence shown here is derived from an EMBL/GenBank/DDBJ whole genome shotgun (WGS) entry which is preliminary data.</text>
</comment>
<feature type="domain" description="HAUS augmin-like complex subunit 6 N-terminal" evidence="2">
    <location>
        <begin position="64"/>
        <end position="298"/>
    </location>
</feature>
<proteinExistence type="predicted"/>
<feature type="region of interest" description="Disordered" evidence="1">
    <location>
        <begin position="621"/>
        <end position="715"/>
    </location>
</feature>
<feature type="region of interest" description="Disordered" evidence="1">
    <location>
        <begin position="462"/>
        <end position="501"/>
    </location>
</feature>
<dbReference type="EMBL" id="SRPY01000230">
    <property type="protein sequence ID" value="KAG5926854.1"/>
    <property type="molecule type" value="Genomic_DNA"/>
</dbReference>
<evidence type="ECO:0000256" key="1">
    <source>
        <dbReference type="SAM" id="MobiDB-lite"/>
    </source>
</evidence>
<protein>
    <recommendedName>
        <fullName evidence="2">HAUS augmin-like complex subunit 6 N-terminal domain-containing protein</fullName>
    </recommendedName>
</protein>
<dbReference type="InterPro" id="IPR028163">
    <property type="entry name" value="HAUS_6_N"/>
</dbReference>
<evidence type="ECO:0000313" key="3">
    <source>
        <dbReference type="EMBL" id="KAG5926854.1"/>
    </source>
</evidence>
<feature type="region of interest" description="Disordered" evidence="1">
    <location>
        <begin position="402"/>
        <end position="434"/>
    </location>
</feature>
<feature type="compositionally biased region" description="Low complexity" evidence="1">
    <location>
        <begin position="11"/>
        <end position="21"/>
    </location>
</feature>